<accession>A0A511ND71</accession>
<proteinExistence type="predicted"/>
<keyword evidence="2" id="KW-1185">Reference proteome</keyword>
<dbReference type="SUPFAM" id="SSF54001">
    <property type="entry name" value="Cysteine proteinases"/>
    <property type="match status" value="1"/>
</dbReference>
<organism evidence="1 2">
    <name type="scientific">Empedobacter brevis NBRC 14943 = ATCC 43319</name>
    <dbReference type="NCBI Taxonomy" id="1218108"/>
    <lineage>
        <taxon>Bacteria</taxon>
        <taxon>Pseudomonadati</taxon>
        <taxon>Bacteroidota</taxon>
        <taxon>Flavobacteriia</taxon>
        <taxon>Flavobacteriales</taxon>
        <taxon>Weeksellaceae</taxon>
        <taxon>Empedobacter</taxon>
    </lineage>
</organism>
<reference evidence="1 2" key="1">
    <citation type="submission" date="2019-07" db="EMBL/GenBank/DDBJ databases">
        <title>Whole genome shotgun sequence of Empedobacter brevis NBRC 14943.</title>
        <authorList>
            <person name="Hosoyama A."/>
            <person name="Uohara A."/>
            <person name="Ohji S."/>
            <person name="Ichikawa N."/>
        </authorList>
    </citation>
    <scope>NUCLEOTIDE SEQUENCE [LARGE SCALE GENOMIC DNA]</scope>
    <source>
        <strain evidence="1 2">NBRC 14943</strain>
    </source>
</reference>
<name>A0A511ND71_9FLAO</name>
<evidence type="ECO:0000313" key="2">
    <source>
        <dbReference type="Proteomes" id="UP000321245"/>
    </source>
</evidence>
<sequence length="576" mass="64765">MPDEIVHRTLSFDEFYITFSGNESLLGKQIQALAQTRNGKLNKSTTESGGTSDDDVEIMVDYYHDAVHGNETYSFVTKEFKTKGDYLEKFVVTIENGVNKSGYLRYYPEGDKIEELFTGRVELTNASQTIRFSNYFVKGVRDERTTYGVQKDCTMVFTFGYTRCSHSGNHEYGESCNRGLINDAYLYVLTRVFCTTTITSDIQEMPNQIIDINPGRTGGGGGTSSSTIKFENFVNILNTATKSWLLENYDIKLIVSGYLVQQNFSEESKQTATALLNFIVNDNVLKTNNNKLTEHIVRSSLMGSEFSAQQFMTFWNNLTQQEKMILQNYANNGLSVNNSSLTPSTTTFLSSFLSFSVQNQNISFSDLWFNRNENIDYVISDYNNNTIGNYDNTIYQIVNIQQDWTNVGPVISPSSFIGWGYGNLKQDCMVYCKEQLKNVGFQISNYFANGQTFQVYKESEGVNFDELKKGISYLNYALSNGIPVIVGVDLKSGQSTNPNTDGTTDHFIVIVGMGQDSSGKFLRFYDNATSNQSSGTHVDNKLYYNPSSGKLIGYSKASYAKGKSYTLTMIRKSKSL</sequence>
<dbReference type="InterPro" id="IPR038765">
    <property type="entry name" value="Papain-like_cys_pep_sf"/>
</dbReference>
<protein>
    <submittedName>
        <fullName evidence="1">Uncharacterized protein</fullName>
    </submittedName>
</protein>
<gene>
    <name evidence="1" type="ORF">EB1_05450</name>
</gene>
<dbReference type="Proteomes" id="UP000321245">
    <property type="component" value="Unassembled WGS sequence"/>
</dbReference>
<dbReference type="STRING" id="1218108.GCA_000382425_00452"/>
<evidence type="ECO:0000313" key="1">
    <source>
        <dbReference type="EMBL" id="GEM50755.1"/>
    </source>
</evidence>
<comment type="caution">
    <text evidence="1">The sequence shown here is derived from an EMBL/GenBank/DDBJ whole genome shotgun (WGS) entry which is preliminary data.</text>
</comment>
<dbReference type="EMBL" id="BJXC01000002">
    <property type="protein sequence ID" value="GEM50755.1"/>
    <property type="molecule type" value="Genomic_DNA"/>
</dbReference>
<dbReference type="AlphaFoldDB" id="A0A511ND71"/>